<evidence type="ECO:0000256" key="1">
    <source>
        <dbReference type="ARBA" id="ARBA00022723"/>
    </source>
</evidence>
<dbReference type="PANTHER" id="PTHR40447">
    <property type="entry name" value="ANAEROBIC SULFITE REDUCTASE SUBUNIT A"/>
    <property type="match status" value="1"/>
</dbReference>
<evidence type="ECO:0000256" key="3">
    <source>
        <dbReference type="ARBA" id="ARBA00023014"/>
    </source>
</evidence>
<feature type="domain" description="4Fe-4S ferredoxin-type" evidence="4">
    <location>
        <begin position="225"/>
        <end position="257"/>
    </location>
</feature>
<evidence type="ECO:0000259" key="4">
    <source>
        <dbReference type="PROSITE" id="PS51379"/>
    </source>
</evidence>
<dbReference type="OrthoDB" id="9796486at2"/>
<feature type="domain" description="4Fe-4S ferredoxin-type" evidence="4">
    <location>
        <begin position="304"/>
        <end position="336"/>
    </location>
</feature>
<gene>
    <name evidence="5" type="ORF">SAMN02745149_01902</name>
</gene>
<dbReference type="Pfam" id="PF17179">
    <property type="entry name" value="Fer4_22"/>
    <property type="match status" value="1"/>
</dbReference>
<evidence type="ECO:0000313" key="5">
    <source>
        <dbReference type="EMBL" id="SJZ63815.1"/>
    </source>
</evidence>
<dbReference type="PROSITE" id="PS51379">
    <property type="entry name" value="4FE4S_FER_2"/>
    <property type="match status" value="2"/>
</dbReference>
<keyword evidence="2" id="KW-0408">Iron</keyword>
<dbReference type="Gene3D" id="1.10.1060.10">
    <property type="entry name" value="Alpha-helical ferredoxin"/>
    <property type="match status" value="1"/>
</dbReference>
<dbReference type="InterPro" id="IPR017900">
    <property type="entry name" value="4Fe4S_Fe_S_CS"/>
</dbReference>
<dbReference type="GeneID" id="78317182"/>
<evidence type="ECO:0000313" key="6">
    <source>
        <dbReference type="Proteomes" id="UP000190423"/>
    </source>
</evidence>
<accession>A0A1T4MA82</accession>
<dbReference type="EMBL" id="FUWG01000015">
    <property type="protein sequence ID" value="SJZ63815.1"/>
    <property type="molecule type" value="Genomic_DNA"/>
</dbReference>
<proteinExistence type="predicted"/>
<reference evidence="5 6" key="1">
    <citation type="submission" date="2017-02" db="EMBL/GenBank/DDBJ databases">
        <authorList>
            <person name="Peterson S.W."/>
        </authorList>
    </citation>
    <scope>NUCLEOTIDE SEQUENCE [LARGE SCALE GENOMIC DNA]</scope>
    <source>
        <strain evidence="5 6">ATCC BAA-908</strain>
    </source>
</reference>
<keyword evidence="6" id="KW-1185">Reference proteome</keyword>
<sequence>MLSLPIEKIDALFEAIASKENLYIPVDNSSGKANFQKWEKGAKLSNALKTVRSAKDFFFPKTEHLVSYKMDGKQITVEDPRKEVEDFVVFGVRACDAKSFEIIDNVYLKMTPVDSYYKNRRDHGTVITLACAEPAQTCFCSTYKIDAANPAGDISCWLADGAFHFNANTDKGKKLLDAVKTLLSESDGKAVDAAKKEIAAKIEKLPFAHLDLSKFVGKDMLKLFNSKVWDRVSESCLGCGTCTYVCPTCMCFDVRDFDTGNGIKQVRCWDSCMYSDFTQMAAANPRLTQKERSRQRFMHKLMYYPMAHDGTFSCVGCGRCLESCPINMNIVKVIKAFNEETTEEK</sequence>
<dbReference type="InterPro" id="IPR017896">
    <property type="entry name" value="4Fe4S_Fe-S-bd"/>
</dbReference>
<dbReference type="PROSITE" id="PS00198">
    <property type="entry name" value="4FE4S_FER_1"/>
    <property type="match status" value="2"/>
</dbReference>
<dbReference type="AlphaFoldDB" id="A0A1T4MA82"/>
<dbReference type="RefSeq" id="WP_078933803.1">
    <property type="nucleotide sequence ID" value="NZ_FUWG01000015.1"/>
</dbReference>
<dbReference type="InterPro" id="IPR009051">
    <property type="entry name" value="Helical_ferredxn"/>
</dbReference>
<organism evidence="5 6">
    <name type="scientific">Treponema porcinum</name>
    <dbReference type="NCBI Taxonomy" id="261392"/>
    <lineage>
        <taxon>Bacteria</taxon>
        <taxon>Pseudomonadati</taxon>
        <taxon>Spirochaetota</taxon>
        <taxon>Spirochaetia</taxon>
        <taxon>Spirochaetales</taxon>
        <taxon>Treponemataceae</taxon>
        <taxon>Treponema</taxon>
    </lineage>
</organism>
<name>A0A1T4MA82_TREPO</name>
<dbReference type="SUPFAM" id="SSF46548">
    <property type="entry name" value="alpha-helical ferredoxin"/>
    <property type="match status" value="1"/>
</dbReference>
<dbReference type="GO" id="GO:0051536">
    <property type="term" value="F:iron-sulfur cluster binding"/>
    <property type="evidence" value="ECO:0007669"/>
    <property type="project" value="UniProtKB-KW"/>
</dbReference>
<protein>
    <submittedName>
        <fullName evidence="5">4Fe-4S dicluster domain-containing protein</fullName>
    </submittedName>
</protein>
<keyword evidence="3" id="KW-0411">Iron-sulfur</keyword>
<dbReference type="PANTHER" id="PTHR40447:SF1">
    <property type="entry name" value="ANAEROBIC SULFITE REDUCTASE SUBUNIT A"/>
    <property type="match status" value="1"/>
</dbReference>
<keyword evidence="1" id="KW-0479">Metal-binding</keyword>
<dbReference type="GO" id="GO:0046872">
    <property type="term" value="F:metal ion binding"/>
    <property type="evidence" value="ECO:0007669"/>
    <property type="project" value="UniProtKB-KW"/>
</dbReference>
<dbReference type="Proteomes" id="UP000190423">
    <property type="component" value="Unassembled WGS sequence"/>
</dbReference>
<dbReference type="STRING" id="261392.SAMN02745149_01902"/>
<evidence type="ECO:0000256" key="2">
    <source>
        <dbReference type="ARBA" id="ARBA00023004"/>
    </source>
</evidence>